<dbReference type="EMBL" id="AHGT01000103">
    <property type="protein sequence ID" value="ESU35071.1"/>
    <property type="molecule type" value="Genomic_DNA"/>
</dbReference>
<feature type="compositionally biased region" description="Basic and acidic residues" evidence="1">
    <location>
        <begin position="81"/>
        <end position="100"/>
    </location>
</feature>
<comment type="caution">
    <text evidence="2">The sequence shown here is derived from an EMBL/GenBank/DDBJ whole genome shotgun (WGS) entry which is preliminary data.</text>
</comment>
<proteinExistence type="predicted"/>
<evidence type="ECO:0000313" key="2">
    <source>
        <dbReference type="EMBL" id="ESU35071.1"/>
    </source>
</evidence>
<evidence type="ECO:0000256" key="1">
    <source>
        <dbReference type="SAM" id="MobiDB-lite"/>
    </source>
</evidence>
<feature type="compositionally biased region" description="Basic and acidic residues" evidence="1">
    <location>
        <begin position="195"/>
        <end position="218"/>
    </location>
</feature>
<organism evidence="2 3">
    <name type="scientific">Giardia intestinalis</name>
    <name type="common">Giardia lamblia</name>
    <dbReference type="NCBI Taxonomy" id="5741"/>
    <lineage>
        <taxon>Eukaryota</taxon>
        <taxon>Metamonada</taxon>
        <taxon>Diplomonadida</taxon>
        <taxon>Hexamitidae</taxon>
        <taxon>Giardiinae</taxon>
        <taxon>Giardia</taxon>
    </lineage>
</organism>
<feature type="compositionally biased region" description="Gly residues" evidence="1">
    <location>
        <begin position="7"/>
        <end position="25"/>
    </location>
</feature>
<gene>
    <name evidence="2" type="ORF">DHA2_154048</name>
</gene>
<protein>
    <submittedName>
        <fullName evidence="2">Uncharacterized protein</fullName>
    </submittedName>
</protein>
<feature type="non-terminal residue" evidence="2">
    <location>
        <position position="1"/>
    </location>
</feature>
<dbReference type="Proteomes" id="UP000018320">
    <property type="component" value="Unassembled WGS sequence"/>
</dbReference>
<accession>V6T879</accession>
<feature type="compositionally biased region" description="Basic and acidic residues" evidence="1">
    <location>
        <begin position="145"/>
        <end position="162"/>
    </location>
</feature>
<reference evidence="3" key="1">
    <citation type="submission" date="2012-02" db="EMBL/GenBank/DDBJ databases">
        <title>Genome sequencing of Giardia lamblia Genotypes A2 and B isolates (DH and GS) and comparative analysis with the genomes of Genotypes A1 and E (WB and Pig).</title>
        <authorList>
            <person name="Adam R."/>
            <person name="Dahlstrom E."/>
            <person name="Martens C."/>
            <person name="Bruno D."/>
            <person name="Barbian K."/>
            <person name="Porcella S.F."/>
            <person name="Nash T."/>
        </authorList>
    </citation>
    <scope>NUCLEOTIDE SEQUENCE</scope>
    <source>
        <strain evidence="3">DH</strain>
    </source>
</reference>
<dbReference type="AlphaFoldDB" id="V6T879"/>
<sequence length="229" mass="25026">VGLPGRQQGGQRPGGAVGGRPGTAGEGAYFNRLLTRTHQLPDRAAAYCLQMCGVLTEEERALKEKGGSIMAQTRGTCPGCHEARHDRHVPVPPRLREVQRRAGNQDPQPPQRPEPEARHLARRQVQGSGRECHPAPPDGCLLQREGQEVQGRDAPDHLRDGRIPPPQVQEAPRGAPRGRREALCPGCLRHRPHGCKGERAPDEADQTRPGRKPGHPERPPPVILLLTTE</sequence>
<dbReference type="VEuPathDB" id="GiardiaDB:DHA2_154048"/>
<reference evidence="2 3" key="2">
    <citation type="journal article" date="2013" name="Genome Biol. Evol.">
        <title>Genome sequencing of Giardia lamblia genotypes A2 and B isolates (DH and GS) and comparative analysis with the genomes of genotypes A1 and E (WB and Pig).</title>
        <authorList>
            <person name="Adam R.D."/>
            <person name="Dahlstrom E.W."/>
            <person name="Martens C.A."/>
            <person name="Bruno D.P."/>
            <person name="Barbian K.D."/>
            <person name="Ricklefs S.M."/>
            <person name="Hernandez M.M."/>
            <person name="Narla N.P."/>
            <person name="Patel R.B."/>
            <person name="Porcella S.F."/>
            <person name="Nash T.E."/>
        </authorList>
    </citation>
    <scope>NUCLEOTIDE SEQUENCE [LARGE SCALE GENOMIC DNA]</scope>
    <source>
        <strain evidence="2 3">DH</strain>
    </source>
</reference>
<evidence type="ECO:0000313" key="3">
    <source>
        <dbReference type="Proteomes" id="UP000018320"/>
    </source>
</evidence>
<name>V6T879_GIAIN</name>
<feature type="region of interest" description="Disordered" evidence="1">
    <location>
        <begin position="1"/>
        <end position="27"/>
    </location>
</feature>
<feature type="region of interest" description="Disordered" evidence="1">
    <location>
        <begin position="76"/>
        <end position="229"/>
    </location>
</feature>